<dbReference type="Pfam" id="PF00575">
    <property type="entry name" value="S1"/>
    <property type="match status" value="1"/>
</dbReference>
<feature type="compositionally biased region" description="Low complexity" evidence="1">
    <location>
        <begin position="97"/>
        <end position="113"/>
    </location>
</feature>
<feature type="domain" description="S1 motif" evidence="2">
    <location>
        <begin position="32"/>
        <end position="87"/>
    </location>
</feature>
<dbReference type="InterPro" id="IPR017072">
    <property type="entry name" value="TF_Spt6"/>
</dbReference>
<reference evidence="3 4" key="1">
    <citation type="journal article" date="2011" name="Science">
        <title>The ecoresponsive genome of Daphnia pulex.</title>
        <authorList>
            <person name="Colbourne J.K."/>
            <person name="Pfrender M.E."/>
            <person name="Gilbert D."/>
            <person name="Thomas W.K."/>
            <person name="Tucker A."/>
            <person name="Oakley T.H."/>
            <person name="Tokishita S."/>
            <person name="Aerts A."/>
            <person name="Arnold G.J."/>
            <person name="Basu M.K."/>
            <person name="Bauer D.J."/>
            <person name="Caceres C.E."/>
            <person name="Carmel L."/>
            <person name="Casola C."/>
            <person name="Choi J.H."/>
            <person name="Detter J.C."/>
            <person name="Dong Q."/>
            <person name="Dusheyko S."/>
            <person name="Eads B.D."/>
            <person name="Frohlich T."/>
            <person name="Geiler-Samerotte K.A."/>
            <person name="Gerlach D."/>
            <person name="Hatcher P."/>
            <person name="Jogdeo S."/>
            <person name="Krijgsveld J."/>
            <person name="Kriventseva E.V."/>
            <person name="Kultz D."/>
            <person name="Laforsch C."/>
            <person name="Lindquist E."/>
            <person name="Lopez J."/>
            <person name="Manak J.R."/>
            <person name="Muller J."/>
            <person name="Pangilinan J."/>
            <person name="Patwardhan R.P."/>
            <person name="Pitluck S."/>
            <person name="Pritham E.J."/>
            <person name="Rechtsteiner A."/>
            <person name="Rho M."/>
            <person name="Rogozin I.B."/>
            <person name="Sakarya O."/>
            <person name="Salamov A."/>
            <person name="Schaack S."/>
            <person name="Shapiro H."/>
            <person name="Shiga Y."/>
            <person name="Skalitzky C."/>
            <person name="Smith Z."/>
            <person name="Souvorov A."/>
            <person name="Sung W."/>
            <person name="Tang Z."/>
            <person name="Tsuchiya D."/>
            <person name="Tu H."/>
            <person name="Vos H."/>
            <person name="Wang M."/>
            <person name="Wolf Y.I."/>
            <person name="Yamagata H."/>
            <person name="Yamada T."/>
            <person name="Ye Y."/>
            <person name="Shaw J.R."/>
            <person name="Andrews J."/>
            <person name="Crease T.J."/>
            <person name="Tang H."/>
            <person name="Lucas S.M."/>
            <person name="Robertson H.M."/>
            <person name="Bork P."/>
            <person name="Koonin E.V."/>
            <person name="Zdobnov E.M."/>
            <person name="Grigoriev I.V."/>
            <person name="Lynch M."/>
            <person name="Boore J.L."/>
        </authorList>
    </citation>
    <scope>NUCLEOTIDE SEQUENCE [LARGE SCALE GENOMIC DNA]</scope>
</reference>
<dbReference type="KEGG" id="dpx:DAPPUDRAFT_271603"/>
<proteinExistence type="predicted"/>
<dbReference type="FunFam" id="2.40.50.140:FF:000429">
    <property type="entry name" value="Transcription elongation factor SPT6"/>
    <property type="match status" value="1"/>
</dbReference>
<dbReference type="HOGENOM" id="CLU_1679705_0_0_1"/>
<organism evidence="3 4">
    <name type="scientific">Daphnia pulex</name>
    <name type="common">Water flea</name>
    <dbReference type="NCBI Taxonomy" id="6669"/>
    <lineage>
        <taxon>Eukaryota</taxon>
        <taxon>Metazoa</taxon>
        <taxon>Ecdysozoa</taxon>
        <taxon>Arthropoda</taxon>
        <taxon>Crustacea</taxon>
        <taxon>Branchiopoda</taxon>
        <taxon>Diplostraca</taxon>
        <taxon>Cladocera</taxon>
        <taxon>Anomopoda</taxon>
        <taxon>Daphniidae</taxon>
        <taxon>Daphnia</taxon>
    </lineage>
</organism>
<dbReference type="OrthoDB" id="343921at2759"/>
<feature type="region of interest" description="Disordered" evidence="1">
    <location>
        <begin position="91"/>
        <end position="120"/>
    </location>
</feature>
<name>E9I2A5_DAPPU</name>
<protein>
    <recommendedName>
        <fullName evidence="2">S1 motif domain-containing protein</fullName>
    </recommendedName>
</protein>
<evidence type="ECO:0000256" key="1">
    <source>
        <dbReference type="SAM" id="MobiDB-lite"/>
    </source>
</evidence>
<dbReference type="InterPro" id="IPR012340">
    <property type="entry name" value="NA-bd_OB-fold"/>
</dbReference>
<dbReference type="GO" id="GO:0003676">
    <property type="term" value="F:nucleic acid binding"/>
    <property type="evidence" value="ECO:0007669"/>
    <property type="project" value="InterPro"/>
</dbReference>
<dbReference type="PROSITE" id="PS50126">
    <property type="entry name" value="S1"/>
    <property type="match status" value="1"/>
</dbReference>
<evidence type="ECO:0000259" key="2">
    <source>
        <dbReference type="PROSITE" id="PS50126"/>
    </source>
</evidence>
<gene>
    <name evidence="3" type="ORF">DAPPUDRAFT_271603</name>
</gene>
<dbReference type="Proteomes" id="UP000000305">
    <property type="component" value="Unassembled WGS sequence"/>
</dbReference>
<dbReference type="InParanoid" id="E9I2A5"/>
<accession>E9I2A5</accession>
<dbReference type="STRING" id="6669.E9I2A5"/>
<dbReference type="SUPFAM" id="SSF50249">
    <property type="entry name" value="Nucleic acid-binding proteins"/>
    <property type="match status" value="1"/>
</dbReference>
<evidence type="ECO:0000313" key="3">
    <source>
        <dbReference type="EMBL" id="EFX61875.1"/>
    </source>
</evidence>
<sequence length="157" mass="17099">MSSIPDNFTDWINVRIHLDKDGFGTCSGQAIGVQIRLGNGLTGFLPIKCLSDPEVKTPEERFRPGQTIHCRITRIDVENFSVEATVPVQAPIPLPSAPSTSSRPNSSDGSRSPLPRAHSPISPTPVPAWYQNLVAAQPSIFEGNPVLWETQVILFSI</sequence>
<dbReference type="InterPro" id="IPR003029">
    <property type="entry name" value="S1_domain"/>
</dbReference>
<dbReference type="eggNOG" id="KOG1856">
    <property type="taxonomic scope" value="Eukaryota"/>
</dbReference>
<keyword evidence="4" id="KW-1185">Reference proteome</keyword>
<dbReference type="GO" id="GO:0140673">
    <property type="term" value="P:transcription elongation-coupled chromatin remodeling"/>
    <property type="evidence" value="ECO:0007669"/>
    <property type="project" value="InterPro"/>
</dbReference>
<dbReference type="EMBL" id="GL734027">
    <property type="protein sequence ID" value="EFX61875.1"/>
    <property type="molecule type" value="Genomic_DNA"/>
</dbReference>
<dbReference type="Gene3D" id="2.40.50.140">
    <property type="entry name" value="Nucleic acid-binding proteins"/>
    <property type="match status" value="1"/>
</dbReference>
<dbReference type="PANTHER" id="PTHR10145:SF6">
    <property type="entry name" value="TRANSCRIPTION ELONGATION FACTOR SPT6"/>
    <property type="match status" value="1"/>
</dbReference>
<evidence type="ECO:0000313" key="4">
    <source>
        <dbReference type="Proteomes" id="UP000000305"/>
    </source>
</evidence>
<dbReference type="AlphaFoldDB" id="E9I2A5"/>
<dbReference type="PANTHER" id="PTHR10145">
    <property type="entry name" value="TRANSCRIPTION ELONGATION FACTOR SPT6"/>
    <property type="match status" value="1"/>
</dbReference>